<dbReference type="STRING" id="1524460.IX84_07895"/>
<dbReference type="OrthoDB" id="155529at2"/>
<dbReference type="SUPFAM" id="SSF56219">
    <property type="entry name" value="DNase I-like"/>
    <property type="match status" value="1"/>
</dbReference>
<evidence type="ECO:0000313" key="2">
    <source>
        <dbReference type="Proteomes" id="UP000029736"/>
    </source>
</evidence>
<dbReference type="InterPro" id="IPR036691">
    <property type="entry name" value="Endo/exonu/phosph_ase_sf"/>
</dbReference>
<evidence type="ECO:0000313" key="1">
    <source>
        <dbReference type="EMBL" id="KGE88590.1"/>
    </source>
</evidence>
<reference evidence="1 2" key="1">
    <citation type="journal article" date="2014" name="Int. J. Syst. Evol. Microbiol.">
        <title>Phaeodactylibacter xiamenensis gen. nov., sp. nov., a member of the family Saprospiraceae isolated from the marine alga Phaeodactylum tricornutum.</title>
        <authorList>
            <person name="Chen Z.Jr."/>
            <person name="Lei X."/>
            <person name="Lai Q."/>
            <person name="Li Y."/>
            <person name="Zhang B."/>
            <person name="Zhang J."/>
            <person name="Zhang H."/>
            <person name="Yang L."/>
            <person name="Zheng W."/>
            <person name="Tian Y."/>
            <person name="Yu Z."/>
            <person name="Xu H.Jr."/>
            <person name="Zheng T."/>
        </authorList>
    </citation>
    <scope>NUCLEOTIDE SEQUENCE [LARGE SCALE GENOMIC DNA]</scope>
    <source>
        <strain evidence="1 2">KD52</strain>
    </source>
</reference>
<sequence>MEIKVIQWNISYNCKTDKISAFLNEKIEGHTIICLQEVLESFKNDIVEQLNPTDYKFSLDLRKPGKLEGRNRKLGLLTMSFGGTISISHLLERSLLPERTLATTIEFEKIKIKILSFHSLTGVDYKRGKSSQFASIAEYLMENEVDFFCCDANEPRTDSFELSELEFWDNGDKGKFPSLIFGTEKVHKLTDSIQSIKHELTELPVSYKTGKTFRRYDFIYRSEKWIVKKLEYLYEEALEATSDHALVLGTYKST</sequence>
<name>A0A098S903_9BACT</name>
<dbReference type="Gene3D" id="3.60.10.10">
    <property type="entry name" value="Endonuclease/exonuclease/phosphatase"/>
    <property type="match status" value="1"/>
</dbReference>
<dbReference type="Proteomes" id="UP000029736">
    <property type="component" value="Unassembled WGS sequence"/>
</dbReference>
<evidence type="ECO:0008006" key="3">
    <source>
        <dbReference type="Google" id="ProtNLM"/>
    </source>
</evidence>
<dbReference type="EMBL" id="JPOS01000018">
    <property type="protein sequence ID" value="KGE88590.1"/>
    <property type="molecule type" value="Genomic_DNA"/>
</dbReference>
<keyword evidence="2" id="KW-1185">Reference proteome</keyword>
<comment type="caution">
    <text evidence="1">The sequence shown here is derived from an EMBL/GenBank/DDBJ whole genome shotgun (WGS) entry which is preliminary data.</text>
</comment>
<organism evidence="1 2">
    <name type="scientific">Phaeodactylibacter xiamenensis</name>
    <dbReference type="NCBI Taxonomy" id="1524460"/>
    <lineage>
        <taxon>Bacteria</taxon>
        <taxon>Pseudomonadati</taxon>
        <taxon>Bacteroidota</taxon>
        <taxon>Saprospiria</taxon>
        <taxon>Saprospirales</taxon>
        <taxon>Haliscomenobacteraceae</taxon>
        <taxon>Phaeodactylibacter</taxon>
    </lineage>
</organism>
<gene>
    <name evidence="1" type="ORF">IX84_07895</name>
</gene>
<accession>A0A098S903</accession>
<protein>
    <recommendedName>
        <fullName evidence="3">Endonuclease/exonuclease/phosphatase domain-containing protein</fullName>
    </recommendedName>
</protein>
<dbReference type="AlphaFoldDB" id="A0A098S903"/>
<dbReference type="RefSeq" id="WP_044218257.1">
    <property type="nucleotide sequence ID" value="NZ_JBKAGJ010000006.1"/>
</dbReference>
<proteinExistence type="predicted"/>